<comment type="subcellular location">
    <subcellularLocation>
        <location evidence="1 10">Cytoplasm</location>
    </subcellularLocation>
</comment>
<sequence>MKEIRYFFVPDAGKVTELPQEEAKHALKVLRLTSGDEINLMDGEGNFYRAEVSLASSKHCLYQILETFPQQPAWKGKVHLAIAPTKMMDRIEWMAEKATEIGFDELSFLSAKFSERKTIRVDRMDKIVVSAVKQSHKAWKPVVNEMIPFKEFIAQPRTGKKYICHCYEEIDKVDLFAELQKPFDDEGDVTILVGPEGDFSIEEVQLALQHGYVSVSLGTSRLRTETAGLMAVAMANLARRI</sequence>
<evidence type="ECO:0000256" key="8">
    <source>
        <dbReference type="ARBA" id="ARBA00025699"/>
    </source>
</evidence>
<dbReference type="GO" id="GO:0070042">
    <property type="term" value="F:rRNA (uridine-N3-)-methyltransferase activity"/>
    <property type="evidence" value="ECO:0007669"/>
    <property type="project" value="TreeGrafter"/>
</dbReference>
<evidence type="ECO:0000256" key="7">
    <source>
        <dbReference type="ARBA" id="ARBA00022691"/>
    </source>
</evidence>
<evidence type="ECO:0000256" key="9">
    <source>
        <dbReference type="ARBA" id="ARBA00047944"/>
    </source>
</evidence>
<accession>A0A4Y8VUX7</accession>
<evidence type="ECO:0000259" key="11">
    <source>
        <dbReference type="Pfam" id="PF04452"/>
    </source>
</evidence>
<evidence type="ECO:0000256" key="6">
    <source>
        <dbReference type="ARBA" id="ARBA00022679"/>
    </source>
</evidence>
<dbReference type="RefSeq" id="WP_134842643.1">
    <property type="nucleotide sequence ID" value="NZ_DAWEFM010000002.1"/>
</dbReference>
<dbReference type="PANTHER" id="PTHR30027:SF3">
    <property type="entry name" value="16S RRNA (URACIL(1498)-N(3))-METHYLTRANSFERASE"/>
    <property type="match status" value="1"/>
</dbReference>
<dbReference type="EMBL" id="SGVY01000004">
    <property type="protein sequence ID" value="TFH84205.1"/>
    <property type="molecule type" value="Genomic_DNA"/>
</dbReference>
<comment type="caution">
    <text evidence="13">The sequence shown here is derived from an EMBL/GenBank/DDBJ whole genome shotgun (WGS) entry which is preliminary data.</text>
</comment>
<dbReference type="GeneID" id="302994139"/>
<evidence type="ECO:0000256" key="4">
    <source>
        <dbReference type="ARBA" id="ARBA00022552"/>
    </source>
</evidence>
<dbReference type="InterPro" id="IPR015947">
    <property type="entry name" value="PUA-like_sf"/>
</dbReference>
<dbReference type="AlphaFoldDB" id="A0A4Y8VUX7"/>
<evidence type="ECO:0000313" key="14">
    <source>
        <dbReference type="Proteomes" id="UP000297872"/>
    </source>
</evidence>
<dbReference type="Pfam" id="PF20260">
    <property type="entry name" value="PUA_4"/>
    <property type="match status" value="1"/>
</dbReference>
<name>A0A4Y8VUX7_9BACT</name>
<dbReference type="InterPro" id="IPR046887">
    <property type="entry name" value="RsmE_PUA-like"/>
</dbReference>
<feature type="domain" description="Ribosomal RNA small subunit methyltransferase E PUA-like" evidence="12">
    <location>
        <begin position="18"/>
        <end position="61"/>
    </location>
</feature>
<evidence type="ECO:0000256" key="10">
    <source>
        <dbReference type="PIRNR" id="PIRNR015601"/>
    </source>
</evidence>
<evidence type="ECO:0000313" key="13">
    <source>
        <dbReference type="EMBL" id="TFH84205.1"/>
    </source>
</evidence>
<dbReference type="InterPro" id="IPR046886">
    <property type="entry name" value="RsmE_MTase_dom"/>
</dbReference>
<dbReference type="Gene3D" id="3.40.1280.10">
    <property type="match status" value="1"/>
</dbReference>
<evidence type="ECO:0000259" key="12">
    <source>
        <dbReference type="Pfam" id="PF20260"/>
    </source>
</evidence>
<dbReference type="InterPro" id="IPR029026">
    <property type="entry name" value="tRNA_m1G_MTases_N"/>
</dbReference>
<comment type="similarity">
    <text evidence="2 10">Belongs to the RNA methyltransferase RsmE family.</text>
</comment>
<keyword evidence="5 10" id="KW-0489">Methyltransferase</keyword>
<dbReference type="Gene3D" id="2.40.240.20">
    <property type="entry name" value="Hypothetical PUA domain-like, domain 1"/>
    <property type="match status" value="1"/>
</dbReference>
<organism evidence="13 14">
    <name type="scientific">Segatella hominis</name>
    <dbReference type="NCBI Taxonomy" id="2518605"/>
    <lineage>
        <taxon>Bacteria</taxon>
        <taxon>Pseudomonadati</taxon>
        <taxon>Bacteroidota</taxon>
        <taxon>Bacteroidia</taxon>
        <taxon>Bacteroidales</taxon>
        <taxon>Prevotellaceae</taxon>
        <taxon>Segatella</taxon>
    </lineage>
</organism>
<dbReference type="SUPFAM" id="SSF88697">
    <property type="entry name" value="PUA domain-like"/>
    <property type="match status" value="1"/>
</dbReference>
<keyword evidence="3 10" id="KW-0963">Cytoplasm</keyword>
<dbReference type="GO" id="GO:0070475">
    <property type="term" value="P:rRNA base methylation"/>
    <property type="evidence" value="ECO:0007669"/>
    <property type="project" value="TreeGrafter"/>
</dbReference>
<dbReference type="NCBIfam" id="NF008702">
    <property type="entry name" value="PRK11713.6-1"/>
    <property type="match status" value="1"/>
</dbReference>
<dbReference type="PIRSF" id="PIRSF015601">
    <property type="entry name" value="MTase_slr0722"/>
    <property type="match status" value="1"/>
</dbReference>
<dbReference type="CDD" id="cd18084">
    <property type="entry name" value="RsmE-like"/>
    <property type="match status" value="1"/>
</dbReference>
<keyword evidence="4 10" id="KW-0698">rRNA processing</keyword>
<dbReference type="Pfam" id="PF04452">
    <property type="entry name" value="Methyltrans_RNA"/>
    <property type="match status" value="1"/>
</dbReference>
<comment type="function">
    <text evidence="8 10">Specifically methylates the N3 position of the uracil ring of uridine 1498 (m3U1498) in 16S rRNA. Acts on the fully assembled 30S ribosomal subunit.</text>
</comment>
<dbReference type="OrthoDB" id="9815641at2"/>
<protein>
    <recommendedName>
        <fullName evidence="10">Ribosomal RNA small subunit methyltransferase E</fullName>
        <ecNumber evidence="10">2.1.1.193</ecNumber>
    </recommendedName>
</protein>
<feature type="domain" description="Ribosomal RNA small subunit methyltransferase E methyltransferase" evidence="11">
    <location>
        <begin position="76"/>
        <end position="235"/>
    </location>
</feature>
<dbReference type="EC" id="2.1.1.193" evidence="10"/>
<keyword evidence="7 10" id="KW-0949">S-adenosyl-L-methionine</keyword>
<comment type="catalytic activity">
    <reaction evidence="9 10">
        <text>uridine(1498) in 16S rRNA + S-adenosyl-L-methionine = N(3)-methyluridine(1498) in 16S rRNA + S-adenosyl-L-homocysteine + H(+)</text>
        <dbReference type="Rhea" id="RHEA:42920"/>
        <dbReference type="Rhea" id="RHEA-COMP:10283"/>
        <dbReference type="Rhea" id="RHEA-COMP:10284"/>
        <dbReference type="ChEBI" id="CHEBI:15378"/>
        <dbReference type="ChEBI" id="CHEBI:57856"/>
        <dbReference type="ChEBI" id="CHEBI:59789"/>
        <dbReference type="ChEBI" id="CHEBI:65315"/>
        <dbReference type="ChEBI" id="CHEBI:74502"/>
        <dbReference type="EC" id="2.1.1.193"/>
    </reaction>
</comment>
<dbReference type="Proteomes" id="UP000297872">
    <property type="component" value="Unassembled WGS sequence"/>
</dbReference>
<gene>
    <name evidence="13" type="ORF">EXN75_02365</name>
</gene>
<dbReference type="GO" id="GO:0005737">
    <property type="term" value="C:cytoplasm"/>
    <property type="evidence" value="ECO:0007669"/>
    <property type="project" value="UniProtKB-SubCell"/>
</dbReference>
<keyword evidence="14" id="KW-1185">Reference proteome</keyword>
<dbReference type="InterPro" id="IPR006700">
    <property type="entry name" value="RsmE"/>
</dbReference>
<dbReference type="InterPro" id="IPR029028">
    <property type="entry name" value="Alpha/beta_knot_MTases"/>
</dbReference>
<evidence type="ECO:0000256" key="3">
    <source>
        <dbReference type="ARBA" id="ARBA00022490"/>
    </source>
</evidence>
<evidence type="ECO:0000256" key="2">
    <source>
        <dbReference type="ARBA" id="ARBA00005528"/>
    </source>
</evidence>
<reference evidence="13 14" key="1">
    <citation type="submission" date="2019-02" db="EMBL/GenBank/DDBJ databases">
        <title>Draft Genome Sequence of the Prevotella sp. BCRC 81118, Isolated from Human Feces.</title>
        <authorList>
            <person name="Huang C.-H."/>
        </authorList>
    </citation>
    <scope>NUCLEOTIDE SEQUENCE [LARGE SCALE GENOMIC DNA]</scope>
    <source>
        <strain evidence="13 14">BCRC 81118</strain>
    </source>
</reference>
<proteinExistence type="inferred from homology"/>
<evidence type="ECO:0000256" key="5">
    <source>
        <dbReference type="ARBA" id="ARBA00022603"/>
    </source>
</evidence>
<dbReference type="NCBIfam" id="TIGR00046">
    <property type="entry name" value="RsmE family RNA methyltransferase"/>
    <property type="match status" value="1"/>
</dbReference>
<keyword evidence="6 10" id="KW-0808">Transferase</keyword>
<dbReference type="PANTHER" id="PTHR30027">
    <property type="entry name" value="RIBOSOMAL RNA SMALL SUBUNIT METHYLTRANSFERASE E"/>
    <property type="match status" value="1"/>
</dbReference>
<dbReference type="SUPFAM" id="SSF75217">
    <property type="entry name" value="alpha/beta knot"/>
    <property type="match status" value="1"/>
</dbReference>
<evidence type="ECO:0000256" key="1">
    <source>
        <dbReference type="ARBA" id="ARBA00004496"/>
    </source>
</evidence>